<keyword evidence="1" id="KW-0472">Membrane</keyword>
<dbReference type="EMBL" id="CACVBM020001274">
    <property type="protein sequence ID" value="CAA7042850.1"/>
    <property type="molecule type" value="Genomic_DNA"/>
</dbReference>
<keyword evidence="1" id="KW-0812">Transmembrane</keyword>
<keyword evidence="1" id="KW-1133">Transmembrane helix</keyword>
<evidence type="ECO:0000313" key="3">
    <source>
        <dbReference type="Proteomes" id="UP000467841"/>
    </source>
</evidence>
<protein>
    <submittedName>
        <fullName evidence="2">Uncharacterized protein</fullName>
    </submittedName>
</protein>
<comment type="caution">
    <text evidence="2">The sequence shown here is derived from an EMBL/GenBank/DDBJ whole genome shotgun (WGS) entry which is preliminary data.</text>
</comment>
<gene>
    <name evidence="2" type="ORF">MERR_LOCUS30085</name>
</gene>
<organism evidence="2 3">
    <name type="scientific">Microthlaspi erraticum</name>
    <dbReference type="NCBI Taxonomy" id="1685480"/>
    <lineage>
        <taxon>Eukaryota</taxon>
        <taxon>Viridiplantae</taxon>
        <taxon>Streptophyta</taxon>
        <taxon>Embryophyta</taxon>
        <taxon>Tracheophyta</taxon>
        <taxon>Spermatophyta</taxon>
        <taxon>Magnoliopsida</taxon>
        <taxon>eudicotyledons</taxon>
        <taxon>Gunneridae</taxon>
        <taxon>Pentapetalae</taxon>
        <taxon>rosids</taxon>
        <taxon>malvids</taxon>
        <taxon>Brassicales</taxon>
        <taxon>Brassicaceae</taxon>
        <taxon>Coluteocarpeae</taxon>
        <taxon>Microthlaspi</taxon>
    </lineage>
</organism>
<feature type="transmembrane region" description="Helical" evidence="1">
    <location>
        <begin position="42"/>
        <end position="62"/>
    </location>
</feature>
<proteinExistence type="predicted"/>
<reference evidence="2" key="1">
    <citation type="submission" date="2020-01" db="EMBL/GenBank/DDBJ databases">
        <authorList>
            <person name="Mishra B."/>
        </authorList>
    </citation>
    <scope>NUCLEOTIDE SEQUENCE [LARGE SCALE GENOMIC DNA]</scope>
</reference>
<dbReference type="AlphaFoldDB" id="A0A6D2JM76"/>
<dbReference type="Proteomes" id="UP000467841">
    <property type="component" value="Unassembled WGS sequence"/>
</dbReference>
<evidence type="ECO:0000313" key="2">
    <source>
        <dbReference type="EMBL" id="CAA7042850.1"/>
    </source>
</evidence>
<evidence type="ECO:0000256" key="1">
    <source>
        <dbReference type="SAM" id="Phobius"/>
    </source>
</evidence>
<accession>A0A6D2JM76</accession>
<sequence>MNAISRRRVISSSRVASSSDTGGRTISSSLNFDLYHRLFRKASRATASLGFSILAMIALNLLTRKLSSKNFEIKSSDISSWIDATEYSGISIAQIGLVILDEKGVRCVSLITLSISGIELIAWLNVEFACQECEVCLVLESFERFAVQKVSRIDRNPISWNRMG</sequence>
<keyword evidence="3" id="KW-1185">Reference proteome</keyword>
<name>A0A6D2JM76_9BRAS</name>